<dbReference type="AlphaFoldDB" id="A0A812TC41"/>
<comment type="caution">
    <text evidence="2">The sequence shown here is derived from an EMBL/GenBank/DDBJ whole genome shotgun (WGS) entry which is preliminary data.</text>
</comment>
<evidence type="ECO:0000256" key="1">
    <source>
        <dbReference type="SAM" id="MobiDB-lite"/>
    </source>
</evidence>
<dbReference type="InterPro" id="IPR036869">
    <property type="entry name" value="J_dom_sf"/>
</dbReference>
<feature type="region of interest" description="Disordered" evidence="1">
    <location>
        <begin position="1"/>
        <end position="94"/>
    </location>
</feature>
<sequence length="222" mass="24219">MWQPNPVPERVGKTSTASLRPPLNQSDVSWDDWDNAGWDDAWGDGWTMQTGTMRAGTQTGTMQTGPGGGKSCGNYTRSWSAGRRSSSPTADETLSHPGVAYRKLALECHPAKGRHRVKYCSLLFGEDKNMEKAKEMTTVFRKVKEAYEALRKFFESSGRSQICSGKVAGTESREGKKAMLAGLLKVSPLKRFTGANAPGLSRLAFAREGAGEALQSQRIQAK</sequence>
<proteinExistence type="predicted"/>
<feature type="compositionally biased region" description="Polar residues" evidence="1">
    <location>
        <begin position="73"/>
        <end position="92"/>
    </location>
</feature>
<protein>
    <recommendedName>
        <fullName evidence="4">J domain-containing protein</fullName>
    </recommendedName>
</protein>
<evidence type="ECO:0008006" key="4">
    <source>
        <dbReference type="Google" id="ProtNLM"/>
    </source>
</evidence>
<organism evidence="2 3">
    <name type="scientific">Symbiodinium natans</name>
    <dbReference type="NCBI Taxonomy" id="878477"/>
    <lineage>
        <taxon>Eukaryota</taxon>
        <taxon>Sar</taxon>
        <taxon>Alveolata</taxon>
        <taxon>Dinophyceae</taxon>
        <taxon>Suessiales</taxon>
        <taxon>Symbiodiniaceae</taxon>
        <taxon>Symbiodinium</taxon>
    </lineage>
</organism>
<dbReference type="Gene3D" id="1.10.287.110">
    <property type="entry name" value="DnaJ domain"/>
    <property type="match status" value="1"/>
</dbReference>
<feature type="compositionally biased region" description="Polar residues" evidence="1">
    <location>
        <begin position="13"/>
        <end position="28"/>
    </location>
</feature>
<dbReference type="Proteomes" id="UP000604046">
    <property type="component" value="Unassembled WGS sequence"/>
</dbReference>
<dbReference type="EMBL" id="CAJNDS010002537">
    <property type="protein sequence ID" value="CAE7516818.1"/>
    <property type="molecule type" value="Genomic_DNA"/>
</dbReference>
<feature type="compositionally biased region" description="Low complexity" evidence="1">
    <location>
        <begin position="35"/>
        <end position="64"/>
    </location>
</feature>
<evidence type="ECO:0000313" key="3">
    <source>
        <dbReference type="Proteomes" id="UP000604046"/>
    </source>
</evidence>
<keyword evidence="3" id="KW-1185">Reference proteome</keyword>
<dbReference type="CDD" id="cd06257">
    <property type="entry name" value="DnaJ"/>
    <property type="match status" value="1"/>
</dbReference>
<reference evidence="2" key="1">
    <citation type="submission" date="2021-02" db="EMBL/GenBank/DDBJ databases">
        <authorList>
            <person name="Dougan E. K."/>
            <person name="Rhodes N."/>
            <person name="Thang M."/>
            <person name="Chan C."/>
        </authorList>
    </citation>
    <scope>NUCLEOTIDE SEQUENCE</scope>
</reference>
<dbReference type="InterPro" id="IPR001623">
    <property type="entry name" value="DnaJ_domain"/>
</dbReference>
<name>A0A812TC41_9DINO</name>
<gene>
    <name evidence="2" type="ORF">SNAT2548_LOCUS28929</name>
</gene>
<accession>A0A812TC41</accession>
<dbReference type="SUPFAM" id="SSF46565">
    <property type="entry name" value="Chaperone J-domain"/>
    <property type="match status" value="1"/>
</dbReference>
<evidence type="ECO:0000313" key="2">
    <source>
        <dbReference type="EMBL" id="CAE7516818.1"/>
    </source>
</evidence>